<reference evidence="3" key="1">
    <citation type="journal article" date="2019" name="Int. J. Syst. Evol. Microbiol.">
        <title>The Global Catalogue of Microorganisms (GCM) 10K type strain sequencing project: providing services to taxonomists for standard genome sequencing and annotation.</title>
        <authorList>
            <consortium name="The Broad Institute Genomics Platform"/>
            <consortium name="The Broad Institute Genome Sequencing Center for Infectious Disease"/>
            <person name="Wu L."/>
            <person name="Ma J."/>
        </authorList>
    </citation>
    <scope>NUCLEOTIDE SEQUENCE [LARGE SCALE GENOMIC DNA]</scope>
    <source>
        <strain evidence="3">KCTC 42964</strain>
    </source>
</reference>
<proteinExistence type="predicted"/>
<accession>A0ABV7KU81</accession>
<dbReference type="Proteomes" id="UP001595528">
    <property type="component" value="Unassembled WGS sequence"/>
</dbReference>
<feature type="chain" id="PRO_5046201880" description="Lipoprotein" evidence="1">
    <location>
        <begin position="25"/>
        <end position="80"/>
    </location>
</feature>
<keyword evidence="1" id="KW-0732">Signal</keyword>
<protein>
    <recommendedName>
        <fullName evidence="4">Lipoprotein</fullName>
    </recommendedName>
</protein>
<comment type="caution">
    <text evidence="2">The sequence shown here is derived from an EMBL/GenBank/DDBJ whole genome shotgun (WGS) entry which is preliminary data.</text>
</comment>
<evidence type="ECO:0000313" key="3">
    <source>
        <dbReference type="Proteomes" id="UP001595528"/>
    </source>
</evidence>
<evidence type="ECO:0008006" key="4">
    <source>
        <dbReference type="Google" id="ProtNLM"/>
    </source>
</evidence>
<dbReference type="EMBL" id="JBHRTR010000005">
    <property type="protein sequence ID" value="MFC3225859.1"/>
    <property type="molecule type" value="Genomic_DNA"/>
</dbReference>
<dbReference type="PROSITE" id="PS51257">
    <property type="entry name" value="PROKAR_LIPOPROTEIN"/>
    <property type="match status" value="1"/>
</dbReference>
<organism evidence="2 3">
    <name type="scientific">Marinibaculum pumilum</name>
    <dbReference type="NCBI Taxonomy" id="1766165"/>
    <lineage>
        <taxon>Bacteria</taxon>
        <taxon>Pseudomonadati</taxon>
        <taxon>Pseudomonadota</taxon>
        <taxon>Alphaproteobacteria</taxon>
        <taxon>Rhodospirillales</taxon>
        <taxon>Rhodospirillaceae</taxon>
        <taxon>Marinibaculum</taxon>
    </lineage>
</organism>
<sequence>MSVGNRVLKSAPLAAVPVALLLLAGCAGQGAGSASNAAYEQACRSQGYAPDERGWNNCISRQRSQEAAERLPHDSIRWGI</sequence>
<name>A0ABV7KU81_9PROT</name>
<evidence type="ECO:0000256" key="1">
    <source>
        <dbReference type="SAM" id="SignalP"/>
    </source>
</evidence>
<feature type="signal peptide" evidence="1">
    <location>
        <begin position="1"/>
        <end position="24"/>
    </location>
</feature>
<gene>
    <name evidence="2" type="ORF">ACFOGJ_01365</name>
</gene>
<dbReference type="RefSeq" id="WP_379897597.1">
    <property type="nucleotide sequence ID" value="NZ_JBHRTR010000005.1"/>
</dbReference>
<evidence type="ECO:0000313" key="2">
    <source>
        <dbReference type="EMBL" id="MFC3225859.1"/>
    </source>
</evidence>
<keyword evidence="3" id="KW-1185">Reference proteome</keyword>